<dbReference type="AlphaFoldDB" id="A0A501W108"/>
<feature type="domain" description="Beta-lactamase-related" evidence="2">
    <location>
        <begin position="36"/>
        <end position="363"/>
    </location>
</feature>
<feature type="chain" id="PRO_5021475126" evidence="1">
    <location>
        <begin position="23"/>
        <end position="388"/>
    </location>
</feature>
<dbReference type="SUPFAM" id="SSF56601">
    <property type="entry name" value="beta-lactamase/transpeptidase-like"/>
    <property type="match status" value="1"/>
</dbReference>
<comment type="caution">
    <text evidence="3">The sequence shown here is derived from an EMBL/GenBank/DDBJ whole genome shotgun (WGS) entry which is preliminary data.</text>
</comment>
<proteinExistence type="predicted"/>
<evidence type="ECO:0000256" key="1">
    <source>
        <dbReference type="SAM" id="SignalP"/>
    </source>
</evidence>
<dbReference type="PANTHER" id="PTHR43283:SF18">
    <property type="match status" value="1"/>
</dbReference>
<dbReference type="Pfam" id="PF00144">
    <property type="entry name" value="Beta-lactamase"/>
    <property type="match status" value="1"/>
</dbReference>
<sequence length="388" mass="42938">MNKYLAAFLLVFLSSLCLPALAQSAAPTTQLQERLQAHLDSLWQANGFPGATFSVVLPDGRQLSLATGTADSASRQPMRPDSRMFSGSNGKTLFVAAAMALQAQGAFHLDDSIKTYIGQEQWFNRIPNARAITMRMLLNHTSGIMEYYELGDFMQQLKENPARTWTPVELLAYVFDREPLFAAGQGFSYADTNFILFGYILEKITGRNMYELARQYVLSPYRLTATVPSVHRAYPLLAVGYARAGGPFPVEGAFVKDGRTVFSPQFEWTGGGFVSSVADLASWAKTYYLLPGVPAEAREQMRQGVPANTGKDHRYGLGMQLRPGGTAGMGYGHSGWFPGYLTDAEYFPDLDLALAIQFNTDDFRLLKRTPHAYLLDMARIVTQTLSQP</sequence>
<dbReference type="InterPro" id="IPR012338">
    <property type="entry name" value="Beta-lactam/transpept-like"/>
</dbReference>
<evidence type="ECO:0000313" key="4">
    <source>
        <dbReference type="Proteomes" id="UP000316727"/>
    </source>
</evidence>
<protein>
    <submittedName>
        <fullName evidence="3">Beta-lactamase family protein</fullName>
    </submittedName>
</protein>
<feature type="signal peptide" evidence="1">
    <location>
        <begin position="1"/>
        <end position="22"/>
    </location>
</feature>
<dbReference type="PANTHER" id="PTHR43283">
    <property type="entry name" value="BETA-LACTAMASE-RELATED"/>
    <property type="match status" value="1"/>
</dbReference>
<accession>A0A501W108</accession>
<dbReference type="EMBL" id="VFRQ01000013">
    <property type="protein sequence ID" value="TPE42402.1"/>
    <property type="molecule type" value="Genomic_DNA"/>
</dbReference>
<dbReference type="InterPro" id="IPR050789">
    <property type="entry name" value="Diverse_Enzym_Activities"/>
</dbReference>
<dbReference type="Gene3D" id="3.40.710.10">
    <property type="entry name" value="DD-peptidase/beta-lactamase superfamily"/>
    <property type="match status" value="1"/>
</dbReference>
<gene>
    <name evidence="3" type="ORF">FJM65_18430</name>
</gene>
<evidence type="ECO:0000259" key="2">
    <source>
        <dbReference type="Pfam" id="PF00144"/>
    </source>
</evidence>
<dbReference type="RefSeq" id="WP_140623438.1">
    <property type="nucleotide sequence ID" value="NZ_VFRQ01000013.1"/>
</dbReference>
<evidence type="ECO:0000313" key="3">
    <source>
        <dbReference type="EMBL" id="TPE42402.1"/>
    </source>
</evidence>
<organism evidence="3 4">
    <name type="scientific">Pontibacter mangrovi</name>
    <dbReference type="NCBI Taxonomy" id="2589816"/>
    <lineage>
        <taxon>Bacteria</taxon>
        <taxon>Pseudomonadati</taxon>
        <taxon>Bacteroidota</taxon>
        <taxon>Cytophagia</taxon>
        <taxon>Cytophagales</taxon>
        <taxon>Hymenobacteraceae</taxon>
        <taxon>Pontibacter</taxon>
    </lineage>
</organism>
<dbReference type="Proteomes" id="UP000316727">
    <property type="component" value="Unassembled WGS sequence"/>
</dbReference>
<reference evidence="3 4" key="1">
    <citation type="submission" date="2019-06" db="EMBL/GenBank/DDBJ databases">
        <title>A novel bacterium of genus Pontibacter, isolated from marine sediment.</title>
        <authorList>
            <person name="Huang H."/>
            <person name="Mo K."/>
            <person name="Hu Y."/>
        </authorList>
    </citation>
    <scope>NUCLEOTIDE SEQUENCE [LARGE SCALE GENOMIC DNA]</scope>
    <source>
        <strain evidence="3 4">HB172049</strain>
    </source>
</reference>
<keyword evidence="4" id="KW-1185">Reference proteome</keyword>
<keyword evidence="1" id="KW-0732">Signal</keyword>
<dbReference type="InterPro" id="IPR001466">
    <property type="entry name" value="Beta-lactam-related"/>
</dbReference>
<name>A0A501W108_9BACT</name>
<dbReference type="OrthoDB" id="9793489at2"/>